<proteinExistence type="predicted"/>
<dbReference type="RefSeq" id="XP_001886433.1">
    <property type="nucleotide sequence ID" value="XM_001886398.1"/>
</dbReference>
<dbReference type="InParanoid" id="B0DR72"/>
<dbReference type="AlphaFoldDB" id="B0DR72"/>
<keyword evidence="3" id="KW-1185">Reference proteome</keyword>
<evidence type="ECO:0000313" key="2">
    <source>
        <dbReference type="EMBL" id="EDR03010.1"/>
    </source>
</evidence>
<reference evidence="2 3" key="1">
    <citation type="journal article" date="2008" name="Nature">
        <title>The genome of Laccaria bicolor provides insights into mycorrhizal symbiosis.</title>
        <authorList>
            <person name="Martin F."/>
            <person name="Aerts A."/>
            <person name="Ahren D."/>
            <person name="Brun A."/>
            <person name="Danchin E.G.J."/>
            <person name="Duchaussoy F."/>
            <person name="Gibon J."/>
            <person name="Kohler A."/>
            <person name="Lindquist E."/>
            <person name="Pereda V."/>
            <person name="Salamov A."/>
            <person name="Shapiro H.J."/>
            <person name="Wuyts J."/>
            <person name="Blaudez D."/>
            <person name="Buee M."/>
            <person name="Brokstein P."/>
            <person name="Canbaeck B."/>
            <person name="Cohen D."/>
            <person name="Courty P.E."/>
            <person name="Coutinho P.M."/>
            <person name="Delaruelle C."/>
            <person name="Detter J.C."/>
            <person name="Deveau A."/>
            <person name="DiFazio S."/>
            <person name="Duplessis S."/>
            <person name="Fraissinet-Tachet L."/>
            <person name="Lucic E."/>
            <person name="Frey-Klett P."/>
            <person name="Fourrey C."/>
            <person name="Feussner I."/>
            <person name="Gay G."/>
            <person name="Grimwood J."/>
            <person name="Hoegger P.J."/>
            <person name="Jain P."/>
            <person name="Kilaru S."/>
            <person name="Labbe J."/>
            <person name="Lin Y.C."/>
            <person name="Legue V."/>
            <person name="Le Tacon F."/>
            <person name="Marmeisse R."/>
            <person name="Melayah D."/>
            <person name="Montanini B."/>
            <person name="Muratet M."/>
            <person name="Nehls U."/>
            <person name="Niculita-Hirzel H."/>
            <person name="Oudot-Le Secq M.P."/>
            <person name="Peter M."/>
            <person name="Quesneville H."/>
            <person name="Rajashekar B."/>
            <person name="Reich M."/>
            <person name="Rouhier N."/>
            <person name="Schmutz J."/>
            <person name="Yin T."/>
            <person name="Chalot M."/>
            <person name="Henrissat B."/>
            <person name="Kuees U."/>
            <person name="Lucas S."/>
            <person name="Van de Peer Y."/>
            <person name="Podila G.K."/>
            <person name="Polle A."/>
            <person name="Pukkila P.J."/>
            <person name="Richardson P.M."/>
            <person name="Rouze P."/>
            <person name="Sanders I.R."/>
            <person name="Stajich J.E."/>
            <person name="Tunlid A."/>
            <person name="Tuskan G."/>
            <person name="Grigoriev I.V."/>
        </authorList>
    </citation>
    <scope>NUCLEOTIDE SEQUENCE [LARGE SCALE GENOMIC DNA]</scope>
    <source>
        <strain evidence="3">S238N-H82 / ATCC MYA-4686</strain>
    </source>
</reference>
<name>B0DR72_LACBS</name>
<protein>
    <submittedName>
        <fullName evidence="2">Predicted protein</fullName>
    </submittedName>
</protein>
<dbReference type="Proteomes" id="UP000001194">
    <property type="component" value="Unassembled WGS sequence"/>
</dbReference>
<evidence type="ECO:0000313" key="3">
    <source>
        <dbReference type="Proteomes" id="UP000001194"/>
    </source>
</evidence>
<gene>
    <name evidence="2" type="ORF">LACBIDRAFT_307857</name>
</gene>
<dbReference type="KEGG" id="lbc:LACBIDRAFT_307857"/>
<sequence length="106" mass="11354">MAHGALFCSSHLHAATQFLRCCQLERYQRNSVPAGCMNLEEYVNTTCRLPNAATPRTSHSNQASTSHTSTIPSRCAMKSAAATTTRNIDGGTSAAKGQQPPISPFE</sequence>
<feature type="region of interest" description="Disordered" evidence="1">
    <location>
        <begin position="51"/>
        <end position="106"/>
    </location>
</feature>
<organism evidence="3">
    <name type="scientific">Laccaria bicolor (strain S238N-H82 / ATCC MYA-4686)</name>
    <name type="common">Bicoloured deceiver</name>
    <name type="synonym">Laccaria laccata var. bicolor</name>
    <dbReference type="NCBI Taxonomy" id="486041"/>
    <lineage>
        <taxon>Eukaryota</taxon>
        <taxon>Fungi</taxon>
        <taxon>Dikarya</taxon>
        <taxon>Basidiomycota</taxon>
        <taxon>Agaricomycotina</taxon>
        <taxon>Agaricomycetes</taxon>
        <taxon>Agaricomycetidae</taxon>
        <taxon>Agaricales</taxon>
        <taxon>Agaricineae</taxon>
        <taxon>Hydnangiaceae</taxon>
        <taxon>Laccaria</taxon>
    </lineage>
</organism>
<dbReference type="GeneID" id="6082013"/>
<dbReference type="EMBL" id="DS547127">
    <property type="protein sequence ID" value="EDR03010.1"/>
    <property type="molecule type" value="Genomic_DNA"/>
</dbReference>
<evidence type="ECO:0000256" key="1">
    <source>
        <dbReference type="SAM" id="MobiDB-lite"/>
    </source>
</evidence>
<dbReference type="HOGENOM" id="CLU_2223721_0_0_1"/>
<feature type="compositionally biased region" description="Polar residues" evidence="1">
    <location>
        <begin position="51"/>
        <end position="72"/>
    </location>
</feature>
<accession>B0DR72</accession>